<evidence type="ECO:0000256" key="2">
    <source>
        <dbReference type="ARBA" id="ARBA00022694"/>
    </source>
</evidence>
<comment type="similarity">
    <text evidence="1">Belongs to the SEN54 family.</text>
</comment>
<sequence length="328" mass="37578">MEHFLIGKALSGRTDISYEKKSEKCKRKRLFEPVSEDEIESTYAQLLSSLSQEFARVPARLSKGVIESGRVRLTKICGKYFRTMGFSFDGSSYLHPEEALYLAECNKIQILIGSIPLSVQQLYDQLLTNETYPQYLAYCRLSSLNFSLRKRVHSDSHLSYFSMTDKLFEIPKSISISIASYPLTNQNDIKQPVRKTKFSDFQPLITVSKIHSITSLMHNLREIVQSTSDRSVKSVDSINLLYDVYGNNHTEKRRIINFSKRSPAHPDYLLSVLSPEQIYPDIEPQSLIKVGLNPSVSIIVCMVDGCDMSFYKTNHFETPNIHFNITFQ</sequence>
<name>A0A4Z2DY21_SCHJA</name>
<keyword evidence="4" id="KW-0378">Hydrolase</keyword>
<evidence type="ECO:0000313" key="4">
    <source>
        <dbReference type="EMBL" id="TNN21307.1"/>
    </source>
</evidence>
<dbReference type="STRING" id="6182.A0A4Z2DY21"/>
<dbReference type="EMBL" id="SKCS01000008">
    <property type="protein sequence ID" value="TNN21307.1"/>
    <property type="molecule type" value="Genomic_DNA"/>
</dbReference>
<dbReference type="OrthoDB" id="408683at2759"/>
<evidence type="ECO:0000259" key="3">
    <source>
        <dbReference type="Pfam" id="PF12928"/>
    </source>
</evidence>
<dbReference type="GO" id="GO:0004519">
    <property type="term" value="F:endonuclease activity"/>
    <property type="evidence" value="ECO:0007669"/>
    <property type="project" value="UniProtKB-KW"/>
</dbReference>
<dbReference type="InterPro" id="IPR024336">
    <property type="entry name" value="tRNA_splic_suSen54_N"/>
</dbReference>
<protein>
    <submittedName>
        <fullName evidence="4">tRNA-splicing endonuclease subunit Sen54 isoform 1</fullName>
    </submittedName>
</protein>
<feature type="domain" description="tRNA-splicing endonuclease subunit Sen54 N-terminal" evidence="3">
    <location>
        <begin position="58"/>
        <end position="111"/>
    </location>
</feature>
<dbReference type="GO" id="GO:0000379">
    <property type="term" value="P:tRNA-type intron splice site recognition and cleavage"/>
    <property type="evidence" value="ECO:0007669"/>
    <property type="project" value="TreeGrafter"/>
</dbReference>
<proteinExistence type="inferred from homology"/>
<comment type="caution">
    <text evidence="4">The sequence shown here is derived from an EMBL/GenBank/DDBJ whole genome shotgun (WGS) entry which is preliminary data.</text>
</comment>
<dbReference type="Proteomes" id="UP000311919">
    <property type="component" value="Unassembled WGS sequence"/>
</dbReference>
<dbReference type="AlphaFoldDB" id="A0A4Z2DY21"/>
<dbReference type="Pfam" id="PF12928">
    <property type="entry name" value="tRNA_int_end_N2"/>
    <property type="match status" value="1"/>
</dbReference>
<keyword evidence="2" id="KW-0819">tRNA processing</keyword>
<keyword evidence="4" id="KW-0255">Endonuclease</keyword>
<dbReference type="GO" id="GO:0000214">
    <property type="term" value="C:tRNA-intron endonuclease complex"/>
    <property type="evidence" value="ECO:0007669"/>
    <property type="project" value="TreeGrafter"/>
</dbReference>
<reference evidence="4 5" key="1">
    <citation type="submission" date="2019-03" db="EMBL/GenBank/DDBJ databases">
        <title>An improved genome assembly of the fluke Schistosoma japonicum.</title>
        <authorList>
            <person name="Hu W."/>
            <person name="Luo F."/>
            <person name="Yin M."/>
            <person name="Mo X."/>
            <person name="Sun C."/>
            <person name="Wu Q."/>
            <person name="Zhu B."/>
            <person name="Xiang M."/>
            <person name="Wang J."/>
            <person name="Wang Y."/>
            <person name="Zhang T."/>
            <person name="Xu B."/>
            <person name="Zheng H."/>
            <person name="Feng Z."/>
        </authorList>
    </citation>
    <scope>NUCLEOTIDE SEQUENCE [LARGE SCALE GENOMIC DNA]</scope>
    <source>
        <strain evidence="4">HuSjv2</strain>
        <tissue evidence="4">Worms</tissue>
    </source>
</reference>
<dbReference type="InterPro" id="IPR024337">
    <property type="entry name" value="tRNA_splic_suSen54"/>
</dbReference>
<gene>
    <name evidence="4" type="ORF">EWB00_010473</name>
</gene>
<accession>A0A4Z2DY21</accession>
<evidence type="ECO:0000313" key="5">
    <source>
        <dbReference type="Proteomes" id="UP000311919"/>
    </source>
</evidence>
<organism evidence="4 5">
    <name type="scientific">Schistosoma japonicum</name>
    <name type="common">Blood fluke</name>
    <dbReference type="NCBI Taxonomy" id="6182"/>
    <lineage>
        <taxon>Eukaryota</taxon>
        <taxon>Metazoa</taxon>
        <taxon>Spiralia</taxon>
        <taxon>Lophotrochozoa</taxon>
        <taxon>Platyhelminthes</taxon>
        <taxon>Trematoda</taxon>
        <taxon>Digenea</taxon>
        <taxon>Strigeidida</taxon>
        <taxon>Schistosomatoidea</taxon>
        <taxon>Schistosomatidae</taxon>
        <taxon>Schistosoma</taxon>
    </lineage>
</organism>
<keyword evidence="4" id="KW-0540">Nuclease</keyword>
<keyword evidence="5" id="KW-1185">Reference proteome</keyword>
<dbReference type="PANTHER" id="PTHR21027">
    <property type="entry name" value="TRNA-SPLICING ENDONUCLEASE SUBUNIT SEN54"/>
    <property type="match status" value="1"/>
</dbReference>
<evidence type="ECO:0000256" key="1">
    <source>
        <dbReference type="ARBA" id="ARBA00005736"/>
    </source>
</evidence>
<dbReference type="PANTHER" id="PTHR21027:SF1">
    <property type="entry name" value="TRNA-SPLICING ENDONUCLEASE SUBUNIT SEN54"/>
    <property type="match status" value="1"/>
</dbReference>